<gene>
    <name evidence="5" type="ORF">SRCM100623_03049</name>
</gene>
<dbReference type="PATRIC" id="fig|438.15.peg.3371"/>
<feature type="transmembrane region" description="Helical" evidence="4">
    <location>
        <begin position="204"/>
        <end position="220"/>
    </location>
</feature>
<dbReference type="PANTHER" id="PTHR30413:SF10">
    <property type="entry name" value="CAPSULE POLYSACCHARIDE EXPORT INNER-MEMBRANE PROTEIN CTRC"/>
    <property type="match status" value="1"/>
</dbReference>
<proteinExistence type="inferred from homology"/>
<keyword evidence="4" id="KW-1133">Transmembrane helix</keyword>
<keyword evidence="4" id="KW-0812">Transmembrane</keyword>
<dbReference type="OrthoDB" id="9796017at2"/>
<dbReference type="Proteomes" id="UP000093796">
    <property type="component" value="Unassembled WGS sequence"/>
</dbReference>
<feature type="transmembrane region" description="Helical" evidence="4">
    <location>
        <begin position="256"/>
        <end position="276"/>
    </location>
</feature>
<feature type="transmembrane region" description="Helical" evidence="4">
    <location>
        <begin position="171"/>
        <end position="192"/>
    </location>
</feature>
<protein>
    <submittedName>
        <fullName evidence="5">O-antigen export system permease protein RfbD</fullName>
    </submittedName>
</protein>
<evidence type="ECO:0000256" key="1">
    <source>
        <dbReference type="ARBA" id="ARBA00007783"/>
    </source>
</evidence>
<evidence type="ECO:0000256" key="3">
    <source>
        <dbReference type="SAM" id="MobiDB-lite"/>
    </source>
</evidence>
<dbReference type="RefSeq" id="WP_003629287.1">
    <property type="nucleotide sequence ID" value="NZ_CP157844.1"/>
</dbReference>
<evidence type="ECO:0000256" key="4">
    <source>
        <dbReference type="SAM" id="Phobius"/>
    </source>
</evidence>
<keyword evidence="2" id="KW-0813">Transport</keyword>
<feature type="transmembrane region" description="Helical" evidence="4">
    <location>
        <begin position="64"/>
        <end position="87"/>
    </location>
</feature>
<evidence type="ECO:0000256" key="2">
    <source>
        <dbReference type="ARBA" id="ARBA00022448"/>
    </source>
</evidence>
<accession>A0A1A0C5R1</accession>
<name>A0A1A0C5R1_ACEPA</name>
<dbReference type="EMBL" id="LYUD01000183">
    <property type="protein sequence ID" value="OAZ57936.1"/>
    <property type="molecule type" value="Genomic_DNA"/>
</dbReference>
<evidence type="ECO:0000313" key="6">
    <source>
        <dbReference type="Proteomes" id="UP000093796"/>
    </source>
</evidence>
<feature type="transmembrane region" description="Helical" evidence="4">
    <location>
        <begin position="148"/>
        <end position="165"/>
    </location>
</feature>
<dbReference type="AlphaFoldDB" id="A0A1A0C5R1"/>
<organism evidence="5 6">
    <name type="scientific">Acetobacter pasteurianus</name>
    <name type="common">Acetobacter turbidans</name>
    <dbReference type="NCBI Taxonomy" id="438"/>
    <lineage>
        <taxon>Bacteria</taxon>
        <taxon>Pseudomonadati</taxon>
        <taxon>Pseudomonadota</taxon>
        <taxon>Alphaproteobacteria</taxon>
        <taxon>Acetobacterales</taxon>
        <taxon>Acetobacteraceae</taxon>
        <taxon>Acetobacter</taxon>
    </lineage>
</organism>
<reference evidence="5 6" key="1">
    <citation type="submission" date="2016-05" db="EMBL/GenBank/DDBJ databases">
        <title>Genome sequencing of Acetobacter pasteurianus strain SRCM100623.</title>
        <authorList>
            <person name="Song Y.R."/>
        </authorList>
    </citation>
    <scope>NUCLEOTIDE SEQUENCE [LARGE SCALE GENOMIC DNA]</scope>
    <source>
        <strain evidence="5 6">SRCM100623</strain>
    </source>
</reference>
<dbReference type="GO" id="GO:0015920">
    <property type="term" value="P:lipopolysaccharide transport"/>
    <property type="evidence" value="ECO:0007669"/>
    <property type="project" value="TreeGrafter"/>
</dbReference>
<evidence type="ECO:0000313" key="5">
    <source>
        <dbReference type="EMBL" id="OAZ57936.1"/>
    </source>
</evidence>
<dbReference type="OMA" id="FVMRTWM"/>
<dbReference type="eggNOG" id="COG1682">
    <property type="taxonomic scope" value="Bacteria"/>
</dbReference>
<comment type="similarity">
    <text evidence="1">Belongs to the ABC-2 integral membrane protein family.</text>
</comment>
<comment type="caution">
    <text evidence="5">The sequence shown here is derived from an EMBL/GenBank/DDBJ whole genome shotgun (WGS) entry which is preliminary data.</text>
</comment>
<sequence>MTATSGSSAQFSGSGLPTQPGRASRSRLVSACNDIAGGLRLWRLALSLGWLDIRLQFNGSRIGPFWLTLTTGVMVGSMGLIYSQLFHLVLHDYLPYLAISLILWQAGLSSLIQESCSTFTRAAETLRSVNMPYSVQAFRTMVRCGIMFGYNIIVPIVVFLVLGVWPGLTMLLAIPAIAIWLANNVALCLLLGSACARFRDIPPIVGSILQIMFYITPVIWEPKQLGNTTFWLYFNPFYALLEIVRRPFLGQAPEPTLWMIAGGFSLTLWILALFTFSRSRSRLAFWI</sequence>
<feature type="compositionally biased region" description="Polar residues" evidence="3">
    <location>
        <begin position="1"/>
        <end position="17"/>
    </location>
</feature>
<keyword evidence="4" id="KW-0472">Membrane</keyword>
<feature type="transmembrane region" description="Helical" evidence="4">
    <location>
        <begin position="93"/>
        <end position="112"/>
    </location>
</feature>
<feature type="region of interest" description="Disordered" evidence="3">
    <location>
        <begin position="1"/>
        <end position="23"/>
    </location>
</feature>
<dbReference type="PANTHER" id="PTHR30413">
    <property type="entry name" value="INNER MEMBRANE TRANSPORT PERMEASE"/>
    <property type="match status" value="1"/>
</dbReference>